<evidence type="ECO:0000256" key="1">
    <source>
        <dbReference type="SAM" id="MobiDB-lite"/>
    </source>
</evidence>
<dbReference type="Proteomes" id="UP000299102">
    <property type="component" value="Unassembled WGS sequence"/>
</dbReference>
<reference evidence="2 3" key="1">
    <citation type="journal article" date="2019" name="Commun. Biol.">
        <title>The bagworm genome reveals a unique fibroin gene that provides high tensile strength.</title>
        <authorList>
            <person name="Kono N."/>
            <person name="Nakamura H."/>
            <person name="Ohtoshi R."/>
            <person name="Tomita M."/>
            <person name="Numata K."/>
            <person name="Arakawa K."/>
        </authorList>
    </citation>
    <scope>NUCLEOTIDE SEQUENCE [LARGE SCALE GENOMIC DNA]</scope>
</reference>
<gene>
    <name evidence="2" type="ORF">EVAR_78664_1</name>
</gene>
<name>A0A4C1U8P0_EUMVA</name>
<keyword evidence="3" id="KW-1185">Reference proteome</keyword>
<sequence length="125" mass="14325">MTRGGERLRCLWCNADATPSRCLVMIERARSRIVYAPTQLSPHYKIIKRSGALESAYTQVWVGNTCTCVRLWLANKCSPTHGPPPRRGRDHRPHDKSPPPNATGWRASAVLYRYRNVFIYLQLCK</sequence>
<evidence type="ECO:0000313" key="2">
    <source>
        <dbReference type="EMBL" id="GBP22487.1"/>
    </source>
</evidence>
<comment type="caution">
    <text evidence="2">The sequence shown here is derived from an EMBL/GenBank/DDBJ whole genome shotgun (WGS) entry which is preliminary data.</text>
</comment>
<feature type="region of interest" description="Disordered" evidence="1">
    <location>
        <begin position="76"/>
        <end position="102"/>
    </location>
</feature>
<proteinExistence type="predicted"/>
<organism evidence="2 3">
    <name type="scientific">Eumeta variegata</name>
    <name type="common">Bagworm moth</name>
    <name type="synonym">Eumeta japonica</name>
    <dbReference type="NCBI Taxonomy" id="151549"/>
    <lineage>
        <taxon>Eukaryota</taxon>
        <taxon>Metazoa</taxon>
        <taxon>Ecdysozoa</taxon>
        <taxon>Arthropoda</taxon>
        <taxon>Hexapoda</taxon>
        <taxon>Insecta</taxon>
        <taxon>Pterygota</taxon>
        <taxon>Neoptera</taxon>
        <taxon>Endopterygota</taxon>
        <taxon>Lepidoptera</taxon>
        <taxon>Glossata</taxon>
        <taxon>Ditrysia</taxon>
        <taxon>Tineoidea</taxon>
        <taxon>Psychidae</taxon>
        <taxon>Oiketicinae</taxon>
        <taxon>Eumeta</taxon>
    </lineage>
</organism>
<evidence type="ECO:0000313" key="3">
    <source>
        <dbReference type="Proteomes" id="UP000299102"/>
    </source>
</evidence>
<dbReference type="EMBL" id="BGZK01000140">
    <property type="protein sequence ID" value="GBP22487.1"/>
    <property type="molecule type" value="Genomic_DNA"/>
</dbReference>
<accession>A0A4C1U8P0</accession>
<dbReference type="AlphaFoldDB" id="A0A4C1U8P0"/>
<protein>
    <submittedName>
        <fullName evidence="2">Uncharacterized protein</fullName>
    </submittedName>
</protein>